<keyword evidence="3" id="KW-1185">Reference proteome</keyword>
<evidence type="ECO:0000313" key="2">
    <source>
        <dbReference type="EMBL" id="KPI40511.1"/>
    </source>
</evidence>
<dbReference type="VEuPathDB" id="FungiDB:AB675_7640"/>
<gene>
    <name evidence="2" type="ORF">AB675_7640</name>
</gene>
<dbReference type="OrthoDB" id="4154769at2759"/>
<proteinExistence type="predicted"/>
<name>A0A0N0NMI8_9EURO</name>
<dbReference type="GeneID" id="28739905"/>
<organism evidence="2 3">
    <name type="scientific">Cyphellophora attinorum</name>
    <dbReference type="NCBI Taxonomy" id="1664694"/>
    <lineage>
        <taxon>Eukaryota</taxon>
        <taxon>Fungi</taxon>
        <taxon>Dikarya</taxon>
        <taxon>Ascomycota</taxon>
        <taxon>Pezizomycotina</taxon>
        <taxon>Eurotiomycetes</taxon>
        <taxon>Chaetothyriomycetidae</taxon>
        <taxon>Chaetothyriales</taxon>
        <taxon>Cyphellophoraceae</taxon>
        <taxon>Cyphellophora</taxon>
    </lineage>
</organism>
<dbReference type="Proteomes" id="UP000038010">
    <property type="component" value="Unassembled WGS sequence"/>
</dbReference>
<protein>
    <submittedName>
        <fullName evidence="2">Uncharacterized protein</fullName>
    </submittedName>
</protein>
<dbReference type="AlphaFoldDB" id="A0A0N0NMI8"/>
<accession>A0A0N0NMI8</accession>
<sequence length="223" mass="23223">MRLCYLNERFDPEASSLLSNWHDWCDGYITYTPTSPILSHVTTTYPTFVGSDGDPLCKDFTTSCAIWSASEASCLALDPSATAASFLDCACRAELLSLASVCLYDASVTCFGLSATLADLPLWSICKTTFGVAESQATTTGSVVTSSISSVNSGGTSSNSIDAQPQPTRSSSTAFATGAASSTVSLPNSAAAMVGWANEIWHGYSMTGVARALLLSVVAFVAL</sequence>
<dbReference type="EMBL" id="LFJN01000012">
    <property type="protein sequence ID" value="KPI40511.1"/>
    <property type="molecule type" value="Genomic_DNA"/>
</dbReference>
<evidence type="ECO:0000256" key="1">
    <source>
        <dbReference type="SAM" id="MobiDB-lite"/>
    </source>
</evidence>
<evidence type="ECO:0000313" key="3">
    <source>
        <dbReference type="Proteomes" id="UP000038010"/>
    </source>
</evidence>
<reference evidence="2 3" key="1">
    <citation type="submission" date="2015-06" db="EMBL/GenBank/DDBJ databases">
        <title>Draft genome of the ant-associated black yeast Phialophora attae CBS 131958.</title>
        <authorList>
            <person name="Moreno L.F."/>
            <person name="Stielow B.J."/>
            <person name="de Hoog S."/>
            <person name="Vicente V.A."/>
            <person name="Weiss V.A."/>
            <person name="de Vries M."/>
            <person name="Cruz L.M."/>
            <person name="Souza E.M."/>
        </authorList>
    </citation>
    <scope>NUCLEOTIDE SEQUENCE [LARGE SCALE GENOMIC DNA]</scope>
    <source>
        <strain evidence="2 3">CBS 131958</strain>
    </source>
</reference>
<comment type="caution">
    <text evidence="2">The sequence shown here is derived from an EMBL/GenBank/DDBJ whole genome shotgun (WGS) entry which is preliminary data.</text>
</comment>
<feature type="region of interest" description="Disordered" evidence="1">
    <location>
        <begin position="149"/>
        <end position="173"/>
    </location>
</feature>
<dbReference type="RefSeq" id="XP_018000474.1">
    <property type="nucleotide sequence ID" value="XM_018148025.1"/>
</dbReference>
<feature type="compositionally biased region" description="Low complexity" evidence="1">
    <location>
        <begin position="149"/>
        <end position="161"/>
    </location>
</feature>